<dbReference type="RefSeq" id="XP_009494827.1">
    <property type="nucleotide sequence ID" value="XM_009496552.1"/>
</dbReference>
<organism evidence="2">
    <name type="scientific">Fonticula alba</name>
    <name type="common">Slime mold</name>
    <dbReference type="NCBI Taxonomy" id="691883"/>
    <lineage>
        <taxon>Eukaryota</taxon>
        <taxon>Rotosphaerida</taxon>
        <taxon>Fonticulaceae</taxon>
        <taxon>Fonticula</taxon>
    </lineage>
</organism>
<sequence>MRSPVWCVAGEWAAARRHRMWPMCALCGGMHRWLCTPLPGYFAHLPAFPLPTPRLHLRSFPRRPLRVSCVRPRLPPPLLFVCISVCACPNLRVRSFGTSPLAARPSRSLRRVSPFASPHLPRAVRPPPRVTLSPPLRLSMCVCVYVHLSVCGPGCVRACVLLAACCAWSSDRLRVRPQGGARAWPGVLRHLCHARAPWRPASCKKKKEQEKTRAKAAPQMRRATRGTDM</sequence>
<evidence type="ECO:0000256" key="1">
    <source>
        <dbReference type="SAM" id="MobiDB-lite"/>
    </source>
</evidence>
<reference evidence="2" key="1">
    <citation type="submission" date="2013-04" db="EMBL/GenBank/DDBJ databases">
        <title>The Genome Sequence of Fonticula alba ATCC 38817.</title>
        <authorList>
            <consortium name="The Broad Institute Genomics Platform"/>
            <person name="Russ C."/>
            <person name="Cuomo C."/>
            <person name="Burger G."/>
            <person name="Gray M.W."/>
            <person name="Holland P.W.H."/>
            <person name="King N."/>
            <person name="Lang F.B.F."/>
            <person name="Roger A.J."/>
            <person name="Ruiz-Trillo I."/>
            <person name="Brown M."/>
            <person name="Walker B."/>
            <person name="Young S."/>
            <person name="Zeng Q."/>
            <person name="Gargeya S."/>
            <person name="Fitzgerald M."/>
            <person name="Haas B."/>
            <person name="Abouelleil A."/>
            <person name="Allen A.W."/>
            <person name="Alvarado L."/>
            <person name="Arachchi H.M."/>
            <person name="Berlin A.M."/>
            <person name="Chapman S.B."/>
            <person name="Gainer-Dewar J."/>
            <person name="Goldberg J."/>
            <person name="Griggs A."/>
            <person name="Gujja S."/>
            <person name="Hansen M."/>
            <person name="Howarth C."/>
            <person name="Imamovic A."/>
            <person name="Ireland A."/>
            <person name="Larimer J."/>
            <person name="McCowan C."/>
            <person name="Murphy C."/>
            <person name="Pearson M."/>
            <person name="Poon T.W."/>
            <person name="Priest M."/>
            <person name="Roberts A."/>
            <person name="Saif S."/>
            <person name="Shea T."/>
            <person name="Sisk P."/>
            <person name="Sykes S."/>
            <person name="Wortman J."/>
            <person name="Nusbaum C."/>
            <person name="Birren B."/>
        </authorList>
    </citation>
    <scope>NUCLEOTIDE SEQUENCE [LARGE SCALE GENOMIC DNA]</scope>
    <source>
        <strain evidence="2">ATCC 38817</strain>
    </source>
</reference>
<dbReference type="AlphaFoldDB" id="A0A058Z861"/>
<evidence type="ECO:0000313" key="2">
    <source>
        <dbReference type="EMBL" id="KCV70311.1"/>
    </source>
</evidence>
<keyword evidence="3" id="KW-1185">Reference proteome</keyword>
<gene>
    <name evidence="2" type="ORF">H696_02640</name>
</gene>
<dbReference type="Proteomes" id="UP000030693">
    <property type="component" value="Unassembled WGS sequence"/>
</dbReference>
<name>A0A058Z861_FONAL</name>
<evidence type="ECO:0000313" key="3">
    <source>
        <dbReference type="Proteomes" id="UP000030693"/>
    </source>
</evidence>
<feature type="region of interest" description="Disordered" evidence="1">
    <location>
        <begin position="200"/>
        <end position="229"/>
    </location>
</feature>
<protein>
    <submittedName>
        <fullName evidence="2">Uncharacterized protein</fullName>
    </submittedName>
</protein>
<dbReference type="EMBL" id="KB932204">
    <property type="protein sequence ID" value="KCV70311.1"/>
    <property type="molecule type" value="Genomic_DNA"/>
</dbReference>
<dbReference type="GeneID" id="20527365"/>
<proteinExistence type="predicted"/>
<accession>A0A058Z861</accession>